<dbReference type="RefSeq" id="XP_049140777.1">
    <property type="nucleotide sequence ID" value="XM_049283634.1"/>
</dbReference>
<gene>
    <name evidence="1" type="ORF">CLUP02_04623</name>
</gene>
<evidence type="ECO:0000313" key="1">
    <source>
        <dbReference type="EMBL" id="UQC79144.1"/>
    </source>
</evidence>
<evidence type="ECO:0000313" key="2">
    <source>
        <dbReference type="Proteomes" id="UP000830671"/>
    </source>
</evidence>
<proteinExistence type="predicted"/>
<dbReference type="KEGG" id="clup:CLUP02_04623"/>
<sequence>MFPSSNEWRMPQDDVGEQQQSHEQYVIMETFLWLNTLIVSTPRSKSSNSEIRSHVGCDPKTMTKTTPGELCQSCHVFSRIAIKACYYTRDGDFRTWKLIIKGRHRPQAKATLFKMDVYKE</sequence>
<protein>
    <submittedName>
        <fullName evidence="1">Uncharacterized protein</fullName>
    </submittedName>
</protein>
<accession>A0A9Q8SKN8</accession>
<dbReference type="GeneID" id="73338644"/>
<reference evidence="1" key="1">
    <citation type="journal article" date="2021" name="Mol. Plant Microbe Interact.">
        <title>Complete Genome Sequence of the Plant-Pathogenic Fungus Colletotrichum lupini.</title>
        <authorList>
            <person name="Baroncelli R."/>
            <person name="Pensec F."/>
            <person name="Da Lio D."/>
            <person name="Boufleur T."/>
            <person name="Vicente I."/>
            <person name="Sarrocco S."/>
            <person name="Picot A."/>
            <person name="Baraldi E."/>
            <person name="Sukno S."/>
            <person name="Thon M."/>
            <person name="Le Floch G."/>
        </authorList>
    </citation>
    <scope>NUCLEOTIDE SEQUENCE</scope>
    <source>
        <strain evidence="1">IMI 504893</strain>
    </source>
</reference>
<dbReference type="Proteomes" id="UP000830671">
    <property type="component" value="Chromosome 2"/>
</dbReference>
<dbReference type="EMBL" id="CP019474">
    <property type="protein sequence ID" value="UQC79144.1"/>
    <property type="molecule type" value="Genomic_DNA"/>
</dbReference>
<organism evidence="1 2">
    <name type="scientific">Colletotrichum lupini</name>
    <dbReference type="NCBI Taxonomy" id="145971"/>
    <lineage>
        <taxon>Eukaryota</taxon>
        <taxon>Fungi</taxon>
        <taxon>Dikarya</taxon>
        <taxon>Ascomycota</taxon>
        <taxon>Pezizomycotina</taxon>
        <taxon>Sordariomycetes</taxon>
        <taxon>Hypocreomycetidae</taxon>
        <taxon>Glomerellales</taxon>
        <taxon>Glomerellaceae</taxon>
        <taxon>Colletotrichum</taxon>
        <taxon>Colletotrichum acutatum species complex</taxon>
    </lineage>
</organism>
<name>A0A9Q8SKN8_9PEZI</name>
<keyword evidence="2" id="KW-1185">Reference proteome</keyword>
<dbReference type="AlphaFoldDB" id="A0A9Q8SKN8"/>